<evidence type="ECO:0000313" key="1">
    <source>
        <dbReference type="EMBL" id="KAJ1130992.1"/>
    </source>
</evidence>
<accession>A0AAV7PRT6</accession>
<keyword evidence="2" id="KW-1185">Reference proteome</keyword>
<dbReference type="Proteomes" id="UP001066276">
    <property type="component" value="Chromosome 7"/>
</dbReference>
<sequence>PFLQPGWVWQVGCAWVSLRTPAQLHVLTIQQSRCRAAAFSRAPVPEAYLDISWPYPHYLADLQAG</sequence>
<organism evidence="1 2">
    <name type="scientific">Pleurodeles waltl</name>
    <name type="common">Iberian ribbed newt</name>
    <dbReference type="NCBI Taxonomy" id="8319"/>
    <lineage>
        <taxon>Eukaryota</taxon>
        <taxon>Metazoa</taxon>
        <taxon>Chordata</taxon>
        <taxon>Craniata</taxon>
        <taxon>Vertebrata</taxon>
        <taxon>Euteleostomi</taxon>
        <taxon>Amphibia</taxon>
        <taxon>Batrachia</taxon>
        <taxon>Caudata</taxon>
        <taxon>Salamandroidea</taxon>
        <taxon>Salamandridae</taxon>
        <taxon>Pleurodelinae</taxon>
        <taxon>Pleurodeles</taxon>
    </lineage>
</organism>
<comment type="caution">
    <text evidence="1">The sequence shown here is derived from an EMBL/GenBank/DDBJ whole genome shotgun (WGS) entry which is preliminary data.</text>
</comment>
<name>A0AAV7PRT6_PLEWA</name>
<evidence type="ECO:0000313" key="2">
    <source>
        <dbReference type="Proteomes" id="UP001066276"/>
    </source>
</evidence>
<proteinExistence type="predicted"/>
<feature type="non-terminal residue" evidence="1">
    <location>
        <position position="1"/>
    </location>
</feature>
<feature type="non-terminal residue" evidence="1">
    <location>
        <position position="65"/>
    </location>
</feature>
<reference evidence="1" key="1">
    <citation type="journal article" date="2022" name="bioRxiv">
        <title>Sequencing and chromosome-scale assembly of the giantPleurodeles waltlgenome.</title>
        <authorList>
            <person name="Brown T."/>
            <person name="Elewa A."/>
            <person name="Iarovenko S."/>
            <person name="Subramanian E."/>
            <person name="Araus A.J."/>
            <person name="Petzold A."/>
            <person name="Susuki M."/>
            <person name="Suzuki K.-i.T."/>
            <person name="Hayashi T."/>
            <person name="Toyoda A."/>
            <person name="Oliveira C."/>
            <person name="Osipova E."/>
            <person name="Leigh N.D."/>
            <person name="Simon A."/>
            <person name="Yun M.H."/>
        </authorList>
    </citation>
    <scope>NUCLEOTIDE SEQUENCE</scope>
    <source>
        <strain evidence="1">20211129_DDA</strain>
        <tissue evidence="1">Liver</tissue>
    </source>
</reference>
<protein>
    <submittedName>
        <fullName evidence="1">Uncharacterized protein</fullName>
    </submittedName>
</protein>
<dbReference type="EMBL" id="JANPWB010000011">
    <property type="protein sequence ID" value="KAJ1130992.1"/>
    <property type="molecule type" value="Genomic_DNA"/>
</dbReference>
<dbReference type="AlphaFoldDB" id="A0AAV7PRT6"/>
<gene>
    <name evidence="1" type="ORF">NDU88_009335</name>
</gene>